<accession>A0A927FJS4</accession>
<dbReference type="Pfam" id="PF03737">
    <property type="entry name" value="RraA-like"/>
    <property type="match status" value="1"/>
</dbReference>
<dbReference type="AlphaFoldDB" id="A0A927FJS4"/>
<protein>
    <recommendedName>
        <fullName evidence="2">Putative 4-hydroxy-4-methyl-2-oxoglutarate aldolase</fullName>
    </recommendedName>
    <alternativeName>
        <fullName evidence="3">Regulator of ribonuclease activity homolog</fullName>
    </alternativeName>
    <alternativeName>
        <fullName evidence="4">RraA-like protein</fullName>
    </alternativeName>
</protein>
<dbReference type="RefSeq" id="WP_191819789.1">
    <property type="nucleotide sequence ID" value="NZ_JACYFT010000002.1"/>
</dbReference>
<dbReference type="EMBL" id="JACYFT010000002">
    <property type="protein sequence ID" value="MBD8051357.1"/>
    <property type="molecule type" value="Genomic_DNA"/>
</dbReference>
<sequence length="223" mass="23189">MSILNGIHIQPRVSANTAAIAALRGLPTSVIGDVMGGRLVGTTALRPVNRSLVSTCGNAFTVRVRSGDNLLIHKALDMLEAGDVLVVDGEGDTTRALVGEIMMTSARVRGAVAFVMDGAIRDADAFEQHQFPCWARGISLRGPYKEGPGSINVSVTIGGMVVNPGDVIVGDGDGIIAVPSALAVHVGALAHAKVTHEQETIKSILDGTYSSAWVDAALKQKDI</sequence>
<keyword evidence="7" id="KW-1185">Reference proteome</keyword>
<name>A0A927FJS4_9BURK</name>
<dbReference type="CDD" id="cd16841">
    <property type="entry name" value="RraA_family"/>
    <property type="match status" value="1"/>
</dbReference>
<dbReference type="InterPro" id="IPR036704">
    <property type="entry name" value="RraA/RraA-like_sf"/>
</dbReference>
<gene>
    <name evidence="6" type="ORF">IC609_12440</name>
</gene>
<dbReference type="NCBIfam" id="NF004850">
    <property type="entry name" value="PRK06201.1"/>
    <property type="match status" value="1"/>
</dbReference>
<dbReference type="SUPFAM" id="SSF89562">
    <property type="entry name" value="RraA-like"/>
    <property type="match status" value="1"/>
</dbReference>
<keyword evidence="5" id="KW-0479">Metal-binding</keyword>
<organism evidence="6 7">
    <name type="scientific">Limnohabitans radicicola</name>
    <dbReference type="NCBI Taxonomy" id="2771427"/>
    <lineage>
        <taxon>Bacteria</taxon>
        <taxon>Pseudomonadati</taxon>
        <taxon>Pseudomonadota</taxon>
        <taxon>Betaproteobacteria</taxon>
        <taxon>Burkholderiales</taxon>
        <taxon>Comamonadaceae</taxon>
        <taxon>Limnohabitans</taxon>
    </lineage>
</organism>
<evidence type="ECO:0000256" key="2">
    <source>
        <dbReference type="ARBA" id="ARBA00016549"/>
    </source>
</evidence>
<evidence type="ECO:0000313" key="6">
    <source>
        <dbReference type="EMBL" id="MBD8051357.1"/>
    </source>
</evidence>
<reference evidence="6" key="1">
    <citation type="submission" date="2020-09" db="EMBL/GenBank/DDBJ databases">
        <title>Genome seq and assembly of Limnohabitants sp.</title>
        <authorList>
            <person name="Chhetri G."/>
        </authorList>
    </citation>
    <scope>NUCLEOTIDE SEQUENCE</scope>
    <source>
        <strain evidence="6">JUR4</strain>
    </source>
</reference>
<dbReference type="GO" id="GO:0046872">
    <property type="term" value="F:metal ion binding"/>
    <property type="evidence" value="ECO:0007669"/>
    <property type="project" value="UniProtKB-KW"/>
</dbReference>
<dbReference type="PANTHER" id="PTHR33254:SF4">
    <property type="entry name" value="4-HYDROXY-4-METHYL-2-OXOGLUTARATE ALDOLASE 3-RELATED"/>
    <property type="match status" value="1"/>
</dbReference>
<evidence type="ECO:0000256" key="3">
    <source>
        <dbReference type="ARBA" id="ARBA00029596"/>
    </source>
</evidence>
<feature type="binding site" evidence="5">
    <location>
        <position position="122"/>
    </location>
    <ligand>
        <name>Mg(2+)</name>
        <dbReference type="ChEBI" id="CHEBI:18420"/>
    </ligand>
</feature>
<dbReference type="Gene3D" id="3.50.30.40">
    <property type="entry name" value="Ribonuclease E inhibitor RraA/RraA-like"/>
    <property type="match status" value="1"/>
</dbReference>
<dbReference type="InterPro" id="IPR005493">
    <property type="entry name" value="RraA/RraA-like"/>
</dbReference>
<evidence type="ECO:0000256" key="4">
    <source>
        <dbReference type="ARBA" id="ARBA00030169"/>
    </source>
</evidence>
<evidence type="ECO:0000313" key="7">
    <source>
        <dbReference type="Proteomes" id="UP000647424"/>
    </source>
</evidence>
<dbReference type="PANTHER" id="PTHR33254">
    <property type="entry name" value="4-HYDROXY-4-METHYL-2-OXOGLUTARATE ALDOLASE 3-RELATED"/>
    <property type="match status" value="1"/>
</dbReference>
<comment type="cofactor">
    <cofactor evidence="1">
        <name>a divalent metal cation</name>
        <dbReference type="ChEBI" id="CHEBI:60240"/>
    </cofactor>
</comment>
<keyword evidence="5" id="KW-0460">Magnesium</keyword>
<evidence type="ECO:0000256" key="5">
    <source>
        <dbReference type="PIRSR" id="PIRSR605493-1"/>
    </source>
</evidence>
<proteinExistence type="predicted"/>
<feature type="binding site" evidence="5">
    <location>
        <begin position="99"/>
        <end position="102"/>
    </location>
    <ligand>
        <name>substrate</name>
    </ligand>
</feature>
<comment type="cofactor">
    <cofactor evidence="5">
        <name>Mg(2+)</name>
        <dbReference type="ChEBI" id="CHEBI:18420"/>
    </cofactor>
</comment>
<evidence type="ECO:0000256" key="1">
    <source>
        <dbReference type="ARBA" id="ARBA00001968"/>
    </source>
</evidence>
<dbReference type="Proteomes" id="UP000647424">
    <property type="component" value="Unassembled WGS sequence"/>
</dbReference>
<comment type="caution">
    <text evidence="6">The sequence shown here is derived from an EMBL/GenBank/DDBJ whole genome shotgun (WGS) entry which is preliminary data.</text>
</comment>
<feature type="binding site" evidence="5">
    <location>
        <position position="121"/>
    </location>
    <ligand>
        <name>substrate</name>
    </ligand>
</feature>